<proteinExistence type="predicted"/>
<dbReference type="InterPro" id="IPR014937">
    <property type="entry name" value="DUF1810"/>
</dbReference>
<organism evidence="1 2">
    <name type="scientific">Candidatus Nitrospira nitrosa</name>
    <dbReference type="NCBI Taxonomy" id="1742972"/>
    <lineage>
        <taxon>Bacteria</taxon>
        <taxon>Pseudomonadati</taxon>
        <taxon>Nitrospirota</taxon>
        <taxon>Nitrospiria</taxon>
        <taxon>Nitrospirales</taxon>
        <taxon>Nitrospiraceae</taxon>
        <taxon>Nitrospira</taxon>
    </lineage>
</organism>
<dbReference type="InterPro" id="IPR036287">
    <property type="entry name" value="Rv1873-like_sf"/>
</dbReference>
<dbReference type="EMBL" id="CZQA01000001">
    <property type="protein sequence ID" value="CUS33599.1"/>
    <property type="molecule type" value="Genomic_DNA"/>
</dbReference>
<dbReference type="Pfam" id="PF08837">
    <property type="entry name" value="DUF1810"/>
    <property type="match status" value="1"/>
</dbReference>
<protein>
    <recommendedName>
        <fullName evidence="3">Calpastatin</fullName>
    </recommendedName>
</protein>
<dbReference type="Gene3D" id="1.25.40.380">
    <property type="entry name" value="Protein of unknown function DUF1810"/>
    <property type="match status" value="1"/>
</dbReference>
<dbReference type="RefSeq" id="WP_090745154.1">
    <property type="nucleotide sequence ID" value="NZ_CZQA01000001.1"/>
</dbReference>
<reference evidence="1 2" key="1">
    <citation type="submission" date="2015-10" db="EMBL/GenBank/DDBJ databases">
        <authorList>
            <person name="Gilbert D.G."/>
        </authorList>
    </citation>
    <scope>NUCLEOTIDE SEQUENCE [LARGE SCALE GENOMIC DNA]</scope>
    <source>
        <strain evidence="1">COMA1</strain>
    </source>
</reference>
<dbReference type="STRING" id="1742972.COMA1_11242"/>
<evidence type="ECO:0000313" key="2">
    <source>
        <dbReference type="Proteomes" id="UP000199032"/>
    </source>
</evidence>
<accession>A0A0S4L8Q9</accession>
<evidence type="ECO:0008006" key="3">
    <source>
        <dbReference type="Google" id="ProtNLM"/>
    </source>
</evidence>
<sequence>MADSFNLHRLLNVQTPVYGTILTKLRAGEKSTHWIWFIFPQIAGLELAIKVSPKRLSVNLL</sequence>
<dbReference type="AlphaFoldDB" id="A0A0S4L8Q9"/>
<evidence type="ECO:0000313" key="1">
    <source>
        <dbReference type="EMBL" id="CUS33599.1"/>
    </source>
</evidence>
<dbReference type="Proteomes" id="UP000199032">
    <property type="component" value="Unassembled WGS sequence"/>
</dbReference>
<dbReference type="SUPFAM" id="SSF140736">
    <property type="entry name" value="Rv1873-like"/>
    <property type="match status" value="1"/>
</dbReference>
<keyword evidence="2" id="KW-1185">Reference proteome</keyword>
<gene>
    <name evidence="1" type="ORF">COMA1_11242</name>
</gene>
<dbReference type="OrthoDB" id="9801870at2"/>
<name>A0A0S4L8Q9_9BACT</name>